<evidence type="ECO:0000259" key="8">
    <source>
        <dbReference type="Pfam" id="PF00999"/>
    </source>
</evidence>
<keyword evidence="4 7" id="KW-0812">Transmembrane</keyword>
<feature type="transmembrane region" description="Helical" evidence="7">
    <location>
        <begin position="33"/>
        <end position="51"/>
    </location>
</feature>
<dbReference type="GO" id="GO:0016020">
    <property type="term" value="C:membrane"/>
    <property type="evidence" value="ECO:0007669"/>
    <property type="project" value="UniProtKB-SubCell"/>
</dbReference>
<feature type="transmembrane region" description="Helical" evidence="7">
    <location>
        <begin position="176"/>
        <end position="198"/>
    </location>
</feature>
<feature type="transmembrane region" description="Helical" evidence="7">
    <location>
        <begin position="57"/>
        <end position="79"/>
    </location>
</feature>
<feature type="transmembrane region" description="Helical" evidence="7">
    <location>
        <begin position="6"/>
        <end position="26"/>
    </location>
</feature>
<name>A0A7D4QLA0_9MICO</name>
<feature type="transmembrane region" description="Helical" evidence="7">
    <location>
        <begin position="238"/>
        <end position="257"/>
    </location>
</feature>
<dbReference type="Proteomes" id="UP000502498">
    <property type="component" value="Chromosome"/>
</dbReference>
<evidence type="ECO:0000256" key="6">
    <source>
        <dbReference type="ARBA" id="ARBA00023136"/>
    </source>
</evidence>
<feature type="transmembrane region" description="Helical" evidence="7">
    <location>
        <begin position="291"/>
        <end position="312"/>
    </location>
</feature>
<comment type="similarity">
    <text evidence="2">Belongs to the monovalent cation:proton antiporter 2 (CPA2) transporter (TC 2.A.37) family.</text>
</comment>
<gene>
    <name evidence="9" type="ORF">HQM25_16800</name>
</gene>
<evidence type="ECO:0000256" key="5">
    <source>
        <dbReference type="ARBA" id="ARBA00022989"/>
    </source>
</evidence>
<keyword evidence="3" id="KW-0813">Transport</keyword>
<organism evidence="9 10">
    <name type="scientific">Microbacterium hominis</name>
    <dbReference type="NCBI Taxonomy" id="162426"/>
    <lineage>
        <taxon>Bacteria</taxon>
        <taxon>Bacillati</taxon>
        <taxon>Actinomycetota</taxon>
        <taxon>Actinomycetes</taxon>
        <taxon>Micrococcales</taxon>
        <taxon>Microbacteriaceae</taxon>
        <taxon>Microbacterium</taxon>
    </lineage>
</organism>
<feature type="transmembrane region" description="Helical" evidence="7">
    <location>
        <begin position="210"/>
        <end position="232"/>
    </location>
</feature>
<proteinExistence type="inferred from homology"/>
<feature type="transmembrane region" description="Helical" evidence="7">
    <location>
        <begin position="269"/>
        <end position="285"/>
    </location>
</feature>
<dbReference type="GO" id="GO:0015297">
    <property type="term" value="F:antiporter activity"/>
    <property type="evidence" value="ECO:0007669"/>
    <property type="project" value="InterPro"/>
</dbReference>
<dbReference type="EMBL" id="CP054038">
    <property type="protein sequence ID" value="QKJ20856.1"/>
    <property type="molecule type" value="Genomic_DNA"/>
</dbReference>
<evidence type="ECO:0000256" key="3">
    <source>
        <dbReference type="ARBA" id="ARBA00022448"/>
    </source>
</evidence>
<dbReference type="Gene3D" id="1.20.1530.20">
    <property type="match status" value="1"/>
</dbReference>
<accession>A0A7D4QLA0</accession>
<dbReference type="Pfam" id="PF00999">
    <property type="entry name" value="Na_H_Exchanger"/>
    <property type="match status" value="1"/>
</dbReference>
<feature type="domain" description="Cation/H+ exchanger transmembrane" evidence="8">
    <location>
        <begin position="18"/>
        <end position="371"/>
    </location>
</feature>
<feature type="transmembrane region" description="Helical" evidence="7">
    <location>
        <begin position="149"/>
        <end position="170"/>
    </location>
</feature>
<evidence type="ECO:0000313" key="9">
    <source>
        <dbReference type="EMBL" id="QKJ20856.1"/>
    </source>
</evidence>
<keyword evidence="6 7" id="KW-0472">Membrane</keyword>
<reference evidence="9 10" key="1">
    <citation type="submission" date="2020-05" db="EMBL/GenBank/DDBJ databases">
        <title>Strain PA2F3 complete genome.</title>
        <authorList>
            <person name="Kim Y.-S."/>
            <person name="Kim S.-J."/>
            <person name="Jung H.-k."/>
            <person name="Kim S.-E."/>
            <person name="Kim K.-H."/>
        </authorList>
    </citation>
    <scope>NUCLEOTIDE SEQUENCE [LARGE SCALE GENOMIC DNA]</scope>
    <source>
        <strain evidence="9 10">PA2F3</strain>
    </source>
</reference>
<evidence type="ECO:0000256" key="1">
    <source>
        <dbReference type="ARBA" id="ARBA00004141"/>
    </source>
</evidence>
<dbReference type="PANTHER" id="PTHR42751">
    <property type="entry name" value="SODIUM/HYDROGEN EXCHANGER FAMILY/TRKA DOMAIN PROTEIN"/>
    <property type="match status" value="1"/>
</dbReference>
<dbReference type="AlphaFoldDB" id="A0A7D4QLA0"/>
<dbReference type="RefSeq" id="WP_172991281.1">
    <property type="nucleotide sequence ID" value="NZ_CP054038.1"/>
</dbReference>
<sequence>MEHGALVLIEIGALLLGIALLGRLASRLGISPIPLILLGGLAFGEGGLLPLESGEEFIEIGAEIGVILLLLMLGLEYTAQELLGNLKGSRTAGVIDMLLNATPGALLALMLGWGPVAAIALAGITWISSSGVIAKMLHDLGRISNRETPVVLSILVIEDLAMAFYLPLLTAVLMDLGFATGAITVIVAAAAVIVILWIAFRHGHVVSRLVWSRSAEILLLSVLGLTMLVAGIAAQASVSSAVGAFLVGIAISGPVAHHAQRLLTPLRDLFASVFFLFFGLSTDPADLLPMLGPAVALAVVTMATKLLTGYYAARRAGIGEAGRWRAGFALMPRGEFSIVIAGLAVAAGLDRSLAALATAYVLITIIAGPLLARLPDAPWFSAWTKRVQADRRRRQRAATA</sequence>
<dbReference type="InterPro" id="IPR006153">
    <property type="entry name" value="Cation/H_exchanger_TM"/>
</dbReference>
<dbReference type="PANTHER" id="PTHR42751:SF6">
    <property type="entry name" value="CONSERVED INTEGRAL MEMBRANE TRANSPORT PROTEIN-RELATED"/>
    <property type="match status" value="1"/>
</dbReference>
<feature type="transmembrane region" description="Helical" evidence="7">
    <location>
        <begin position="353"/>
        <end position="372"/>
    </location>
</feature>
<evidence type="ECO:0000256" key="4">
    <source>
        <dbReference type="ARBA" id="ARBA00022692"/>
    </source>
</evidence>
<dbReference type="GO" id="GO:1902600">
    <property type="term" value="P:proton transmembrane transport"/>
    <property type="evidence" value="ECO:0007669"/>
    <property type="project" value="InterPro"/>
</dbReference>
<evidence type="ECO:0000313" key="10">
    <source>
        <dbReference type="Proteomes" id="UP000502498"/>
    </source>
</evidence>
<evidence type="ECO:0000256" key="2">
    <source>
        <dbReference type="ARBA" id="ARBA00005551"/>
    </source>
</evidence>
<evidence type="ECO:0000256" key="7">
    <source>
        <dbReference type="SAM" id="Phobius"/>
    </source>
</evidence>
<comment type="subcellular location">
    <subcellularLocation>
        <location evidence="1">Membrane</location>
        <topology evidence="1">Multi-pass membrane protein</topology>
    </subcellularLocation>
</comment>
<feature type="transmembrane region" description="Helical" evidence="7">
    <location>
        <begin position="117"/>
        <end position="137"/>
    </location>
</feature>
<keyword evidence="5 7" id="KW-1133">Transmembrane helix</keyword>
<protein>
    <submittedName>
        <fullName evidence="9">Cation:proton antiporter</fullName>
    </submittedName>
</protein>
<dbReference type="InterPro" id="IPR038770">
    <property type="entry name" value="Na+/solute_symporter_sf"/>
</dbReference>
<feature type="transmembrane region" description="Helical" evidence="7">
    <location>
        <begin position="324"/>
        <end position="347"/>
    </location>
</feature>